<dbReference type="GO" id="GO:0005524">
    <property type="term" value="F:ATP binding"/>
    <property type="evidence" value="ECO:0007669"/>
    <property type="project" value="UniProtKB-KW"/>
</dbReference>
<dbReference type="AlphaFoldDB" id="A0A2N5PH50"/>
<evidence type="ECO:0000256" key="3">
    <source>
        <dbReference type="ARBA" id="ARBA00022741"/>
    </source>
</evidence>
<dbReference type="EMBL" id="NIHS01000003">
    <property type="protein sequence ID" value="PLT74435.1"/>
    <property type="molecule type" value="Genomic_DNA"/>
</dbReference>
<proteinExistence type="inferred from homology"/>
<keyword evidence="2" id="KW-0813">Transport</keyword>
<protein>
    <submittedName>
        <fullName evidence="7">ABC transporter ATP-binding protein</fullName>
    </submittedName>
</protein>
<name>A0A2N5PH50_MEDGN</name>
<evidence type="ECO:0000313" key="7">
    <source>
        <dbReference type="EMBL" id="PLT74435.1"/>
    </source>
</evidence>
<comment type="similarity">
    <text evidence="1">Belongs to the ABC transporter superfamily.</text>
</comment>
<dbReference type="Proteomes" id="UP000234891">
    <property type="component" value="Unassembled WGS sequence"/>
</dbReference>
<evidence type="ECO:0000313" key="8">
    <source>
        <dbReference type="Proteomes" id="UP000234891"/>
    </source>
</evidence>
<reference evidence="8 9" key="1">
    <citation type="journal article" date="2017" name="Genome Med.">
        <title>A novel Ruminococcus gnavus clade enriched in inflammatory bowel disease patients.</title>
        <authorList>
            <person name="Hall A.B."/>
            <person name="Yassour M."/>
            <person name="Sauk J."/>
            <person name="Garner A."/>
            <person name="Jiang X."/>
            <person name="Arthur T."/>
            <person name="Lagoudas G.K."/>
            <person name="Vatanen T."/>
            <person name="Fornelos N."/>
            <person name="Wilson R."/>
            <person name="Bertha M."/>
            <person name="Cohen M."/>
            <person name="Garber J."/>
            <person name="Khalili H."/>
            <person name="Gevers D."/>
            <person name="Ananthakrishnan A.N."/>
            <person name="Kugathasan S."/>
            <person name="Lander E.S."/>
            <person name="Blainey P."/>
            <person name="Vlamakis H."/>
            <person name="Xavier R.J."/>
            <person name="Huttenhower C."/>
        </authorList>
    </citation>
    <scope>NUCLEOTIDE SEQUENCE [LARGE SCALE GENOMIC DNA]</scope>
    <source>
        <strain evidence="7 8">RJX1124</strain>
        <strain evidence="6 9">RJX1125</strain>
    </source>
</reference>
<evidence type="ECO:0000256" key="4">
    <source>
        <dbReference type="ARBA" id="ARBA00022840"/>
    </source>
</evidence>
<sequence>MNENYAIEIHDLYKNFNGREAICKWNLKLERNAIHCVLGKNGAGKTTFFKLLIGLVKPTAGTITVLGYDSVKDRLKILEETGNIIEKPIFYENLSAIENLEIHLEYIGIHVQDIQSILKMVGLENVEKQPVGTFSMGMKQRLAIARALIGNPNLLILDEPLNAMDPLGIKEMRELFCKLVKNGITIIFSSHILSEVEQVADHIIFIDNGKILDEKSINEIKSLYPQGLEEYFINMSKGVLE</sequence>
<accession>A0A2N5PH50</accession>
<dbReference type="RefSeq" id="WP_071144011.1">
    <property type="nucleotide sequence ID" value="NZ_CP176629.1"/>
</dbReference>
<dbReference type="PANTHER" id="PTHR43335">
    <property type="entry name" value="ABC TRANSPORTER, ATP-BINDING PROTEIN"/>
    <property type="match status" value="1"/>
</dbReference>
<evidence type="ECO:0000259" key="5">
    <source>
        <dbReference type="PROSITE" id="PS50893"/>
    </source>
</evidence>
<dbReference type="GO" id="GO:0016887">
    <property type="term" value="F:ATP hydrolysis activity"/>
    <property type="evidence" value="ECO:0007669"/>
    <property type="project" value="InterPro"/>
</dbReference>
<gene>
    <name evidence="6" type="ORF">CDL23_14470</name>
    <name evidence="7" type="ORF">CDL26_02490</name>
</gene>
<dbReference type="Gene3D" id="3.40.50.300">
    <property type="entry name" value="P-loop containing nucleotide triphosphate hydrolases"/>
    <property type="match status" value="1"/>
</dbReference>
<dbReference type="SMART" id="SM00382">
    <property type="entry name" value="AAA"/>
    <property type="match status" value="1"/>
</dbReference>
<evidence type="ECO:0000256" key="2">
    <source>
        <dbReference type="ARBA" id="ARBA00022448"/>
    </source>
</evidence>
<feature type="domain" description="ABC transporter" evidence="5">
    <location>
        <begin position="7"/>
        <end position="233"/>
    </location>
</feature>
<dbReference type="EMBL" id="NIHT01000030">
    <property type="protein sequence ID" value="PLT71729.1"/>
    <property type="molecule type" value="Genomic_DNA"/>
</dbReference>
<evidence type="ECO:0000313" key="9">
    <source>
        <dbReference type="Proteomes" id="UP000235093"/>
    </source>
</evidence>
<keyword evidence="3" id="KW-0547">Nucleotide-binding</keyword>
<dbReference type="InterPro" id="IPR027417">
    <property type="entry name" value="P-loop_NTPase"/>
</dbReference>
<organism evidence="7 8">
    <name type="scientific">Mediterraneibacter gnavus</name>
    <name type="common">Ruminococcus gnavus</name>
    <dbReference type="NCBI Taxonomy" id="33038"/>
    <lineage>
        <taxon>Bacteria</taxon>
        <taxon>Bacillati</taxon>
        <taxon>Bacillota</taxon>
        <taxon>Clostridia</taxon>
        <taxon>Lachnospirales</taxon>
        <taxon>Lachnospiraceae</taxon>
        <taxon>Mediterraneibacter</taxon>
    </lineage>
</organism>
<comment type="caution">
    <text evidence="7">The sequence shown here is derived from an EMBL/GenBank/DDBJ whole genome shotgun (WGS) entry which is preliminary data.</text>
</comment>
<keyword evidence="4 7" id="KW-0067">ATP-binding</keyword>
<dbReference type="SUPFAM" id="SSF52540">
    <property type="entry name" value="P-loop containing nucleoside triphosphate hydrolases"/>
    <property type="match status" value="1"/>
</dbReference>
<dbReference type="PROSITE" id="PS50893">
    <property type="entry name" value="ABC_TRANSPORTER_2"/>
    <property type="match status" value="1"/>
</dbReference>
<dbReference type="Pfam" id="PF00005">
    <property type="entry name" value="ABC_tran"/>
    <property type="match status" value="1"/>
</dbReference>
<dbReference type="Proteomes" id="UP000235093">
    <property type="component" value="Unassembled WGS sequence"/>
</dbReference>
<dbReference type="InterPro" id="IPR003593">
    <property type="entry name" value="AAA+_ATPase"/>
</dbReference>
<dbReference type="InterPro" id="IPR003439">
    <property type="entry name" value="ABC_transporter-like_ATP-bd"/>
</dbReference>
<dbReference type="PANTHER" id="PTHR43335:SF8">
    <property type="entry name" value="ABC TRANSPORTER, ATP-BINDING PROTEIN"/>
    <property type="match status" value="1"/>
</dbReference>
<evidence type="ECO:0000313" key="6">
    <source>
        <dbReference type="EMBL" id="PLT71729.1"/>
    </source>
</evidence>
<evidence type="ECO:0000256" key="1">
    <source>
        <dbReference type="ARBA" id="ARBA00005417"/>
    </source>
</evidence>